<reference evidence="2 3" key="1">
    <citation type="submission" date="2023-07" db="EMBL/GenBank/DDBJ databases">
        <title>Sequencing the genomes of 1000 actinobacteria strains.</title>
        <authorList>
            <person name="Klenk H.-P."/>
        </authorList>
    </citation>
    <scope>NUCLEOTIDE SEQUENCE [LARGE SCALE GENOMIC DNA]</scope>
    <source>
        <strain evidence="2 3">DSM 44109</strain>
    </source>
</reference>
<keyword evidence="3" id="KW-1185">Reference proteome</keyword>
<keyword evidence="1" id="KW-1133">Transmembrane helix</keyword>
<dbReference type="Proteomes" id="UP001230426">
    <property type="component" value="Unassembled WGS sequence"/>
</dbReference>
<feature type="transmembrane region" description="Helical" evidence="1">
    <location>
        <begin position="39"/>
        <end position="57"/>
    </location>
</feature>
<keyword evidence="1" id="KW-0472">Membrane</keyword>
<evidence type="ECO:0000256" key="1">
    <source>
        <dbReference type="SAM" id="Phobius"/>
    </source>
</evidence>
<accession>A0ABT9RBU0</accession>
<feature type="transmembrane region" description="Helical" evidence="1">
    <location>
        <begin position="63"/>
        <end position="84"/>
    </location>
</feature>
<dbReference type="RefSeq" id="WP_306865722.1">
    <property type="nucleotide sequence ID" value="NZ_JAUSRB010000002.1"/>
</dbReference>
<dbReference type="EMBL" id="JAUSRB010000002">
    <property type="protein sequence ID" value="MDP9865855.1"/>
    <property type="molecule type" value="Genomic_DNA"/>
</dbReference>
<comment type="caution">
    <text evidence="2">The sequence shown here is derived from an EMBL/GenBank/DDBJ whole genome shotgun (WGS) entry which is preliminary data.</text>
</comment>
<keyword evidence="1" id="KW-0812">Transmembrane</keyword>
<feature type="transmembrane region" description="Helical" evidence="1">
    <location>
        <begin position="91"/>
        <end position="114"/>
    </location>
</feature>
<evidence type="ECO:0000313" key="2">
    <source>
        <dbReference type="EMBL" id="MDP9865855.1"/>
    </source>
</evidence>
<organism evidence="2 3">
    <name type="scientific">Streptosporangium brasiliense</name>
    <dbReference type="NCBI Taxonomy" id="47480"/>
    <lineage>
        <taxon>Bacteria</taxon>
        <taxon>Bacillati</taxon>
        <taxon>Actinomycetota</taxon>
        <taxon>Actinomycetes</taxon>
        <taxon>Streptosporangiales</taxon>
        <taxon>Streptosporangiaceae</taxon>
        <taxon>Streptosporangium</taxon>
    </lineage>
</organism>
<gene>
    <name evidence="2" type="ORF">J2S55_005121</name>
</gene>
<proteinExistence type="predicted"/>
<protein>
    <recommendedName>
        <fullName evidence="4">DUF1616 domain-containing protein</fullName>
    </recommendedName>
</protein>
<name>A0ABT9RBU0_9ACTN</name>
<feature type="transmembrane region" description="Helical" evidence="1">
    <location>
        <begin position="120"/>
        <end position="139"/>
    </location>
</feature>
<evidence type="ECO:0008006" key="4">
    <source>
        <dbReference type="Google" id="ProtNLM"/>
    </source>
</evidence>
<evidence type="ECO:0000313" key="3">
    <source>
        <dbReference type="Proteomes" id="UP001230426"/>
    </source>
</evidence>
<sequence>MGCRHASALTRMRSGWSHEYAISYSIISREPGMPTGRKVLKWAISLACATGAASALADIETPLRMIFTPLFLLSVPGVAAVGLLRDRDPLTAISIGVAASLLANVLLAAAMLSFESWSPRAGVATIAVLGGFTYVLRLVHRGSGNLQTEQGAGSG</sequence>